<dbReference type="Gene3D" id="1.20.1720.10">
    <property type="entry name" value="Multidrug resistance protein D"/>
    <property type="match status" value="1"/>
</dbReference>
<dbReference type="PROSITE" id="PS50850">
    <property type="entry name" value="MFS"/>
    <property type="match status" value="1"/>
</dbReference>
<dbReference type="PANTHER" id="PTHR42718">
    <property type="entry name" value="MAJOR FACILITATOR SUPERFAMILY MULTIDRUG TRANSPORTER MFSC"/>
    <property type="match status" value="1"/>
</dbReference>
<feature type="region of interest" description="Disordered" evidence="7">
    <location>
        <begin position="461"/>
        <end position="480"/>
    </location>
</feature>
<dbReference type="InterPro" id="IPR020846">
    <property type="entry name" value="MFS_dom"/>
</dbReference>
<sequence length="480" mass="48721">MSYPSIIPSPWVRRAGLLALGLATLLPMLAGSMANMALPALGQAFAAPFASLQWVLVAYLLGITCLTLVAGRLGDRFGRRRLLLGGVALFALASLLCALAPTIGWLIAARVLQGVGAACMLSLALAMVGQLVPAAQRGRGMGLLGTLSACGTALGPSFGGLLIGGFGWQAPFLLLVPVSLLALGAGMVGLPPEGALPQRERVTLASLSMLVVALLCYGLALTSGGALALGWWAGALLGTALFVRRERRARFPLLPLALLADSRLKGGLLASALVASVMVLTLLIGPFYLHGVFELDMAMVGLMISGGPLLAALTGMPAGWLVDRLGSRRVARLGLMAMMSALLGLATLSAGYGPLGYLLPILLLTAGYALFQTANNSAVVGAATEQARGAVAGLLTLSRNLGQLTGAAGLGGLFAILVGTPNLATAMPADLVFGMQSSFALSGLLIGAAIWLTGRGHSGAPVETIQGGAENEDASAREAS</sequence>
<dbReference type="EMBL" id="JAOPLV010000008">
    <property type="protein sequence ID" value="MDM5141368.1"/>
    <property type="molecule type" value="Genomic_DNA"/>
</dbReference>
<dbReference type="AlphaFoldDB" id="A0AAW7IB00"/>
<dbReference type="GO" id="GO:0022857">
    <property type="term" value="F:transmembrane transporter activity"/>
    <property type="evidence" value="ECO:0007669"/>
    <property type="project" value="InterPro"/>
</dbReference>
<feature type="transmembrane region" description="Helical" evidence="8">
    <location>
        <begin position="300"/>
        <end position="321"/>
    </location>
</feature>
<keyword evidence="5 8" id="KW-1133">Transmembrane helix</keyword>
<dbReference type="InterPro" id="IPR011701">
    <property type="entry name" value="MFS"/>
</dbReference>
<evidence type="ECO:0000256" key="5">
    <source>
        <dbReference type="ARBA" id="ARBA00022989"/>
    </source>
</evidence>
<dbReference type="InterPro" id="IPR036259">
    <property type="entry name" value="MFS_trans_sf"/>
</dbReference>
<evidence type="ECO:0000313" key="10">
    <source>
        <dbReference type="EMBL" id="MDM5141368.1"/>
    </source>
</evidence>
<dbReference type="Pfam" id="PF07690">
    <property type="entry name" value="MFS_1"/>
    <property type="match status" value="1"/>
</dbReference>
<dbReference type="SUPFAM" id="SSF103473">
    <property type="entry name" value="MFS general substrate transporter"/>
    <property type="match status" value="1"/>
</dbReference>
<evidence type="ECO:0000256" key="2">
    <source>
        <dbReference type="ARBA" id="ARBA00022448"/>
    </source>
</evidence>
<evidence type="ECO:0000256" key="7">
    <source>
        <dbReference type="SAM" id="MobiDB-lite"/>
    </source>
</evidence>
<dbReference type="GO" id="GO:0005886">
    <property type="term" value="C:plasma membrane"/>
    <property type="evidence" value="ECO:0007669"/>
    <property type="project" value="UniProtKB-SubCell"/>
</dbReference>
<feature type="transmembrane region" description="Helical" evidence="8">
    <location>
        <begin position="172"/>
        <end position="190"/>
    </location>
</feature>
<accession>A0AAW7IB00</accession>
<keyword evidence="4 8" id="KW-0812">Transmembrane</keyword>
<feature type="transmembrane region" description="Helical" evidence="8">
    <location>
        <begin position="202"/>
        <end position="220"/>
    </location>
</feature>
<evidence type="ECO:0000313" key="11">
    <source>
        <dbReference type="Proteomes" id="UP001168216"/>
    </source>
</evidence>
<dbReference type="RefSeq" id="WP_290022493.1">
    <property type="nucleotide sequence ID" value="NZ_JAOPLV010000008.1"/>
</dbReference>
<proteinExistence type="predicted"/>
<dbReference type="Proteomes" id="UP001168216">
    <property type="component" value="Unassembled WGS sequence"/>
</dbReference>
<evidence type="ECO:0000259" key="9">
    <source>
        <dbReference type="PROSITE" id="PS50850"/>
    </source>
</evidence>
<reference evidence="10" key="1">
    <citation type="submission" date="2023-08" db="EMBL/GenBank/DDBJ databases">
        <title>WGS of Aeromonas isolates.</title>
        <authorList>
            <person name="Lee H."/>
        </authorList>
    </citation>
    <scope>NUCLEOTIDE SEQUENCE</scope>
    <source>
        <strain evidence="10">SL22</strain>
    </source>
</reference>
<evidence type="ECO:0000256" key="1">
    <source>
        <dbReference type="ARBA" id="ARBA00004651"/>
    </source>
</evidence>
<feature type="transmembrane region" description="Helical" evidence="8">
    <location>
        <begin position="54"/>
        <end position="71"/>
    </location>
</feature>
<evidence type="ECO:0000256" key="6">
    <source>
        <dbReference type="ARBA" id="ARBA00023136"/>
    </source>
</evidence>
<protein>
    <submittedName>
        <fullName evidence="10">MFS transporter</fullName>
    </submittedName>
</protein>
<feature type="transmembrane region" description="Helical" evidence="8">
    <location>
        <begin position="226"/>
        <end position="243"/>
    </location>
</feature>
<comment type="caution">
    <text evidence="10">The sequence shown here is derived from an EMBL/GenBank/DDBJ whole genome shotgun (WGS) entry which is preliminary data.</text>
</comment>
<evidence type="ECO:0000256" key="4">
    <source>
        <dbReference type="ARBA" id="ARBA00022692"/>
    </source>
</evidence>
<evidence type="ECO:0000256" key="3">
    <source>
        <dbReference type="ARBA" id="ARBA00022475"/>
    </source>
</evidence>
<dbReference type="PANTHER" id="PTHR42718:SF46">
    <property type="entry name" value="BLR6921 PROTEIN"/>
    <property type="match status" value="1"/>
</dbReference>
<feature type="transmembrane region" description="Helical" evidence="8">
    <location>
        <begin position="401"/>
        <end position="419"/>
    </location>
</feature>
<keyword evidence="2" id="KW-0813">Transport</keyword>
<feature type="transmembrane region" description="Helical" evidence="8">
    <location>
        <begin position="431"/>
        <end position="452"/>
    </location>
</feature>
<feature type="transmembrane region" description="Helical" evidence="8">
    <location>
        <begin position="264"/>
        <end position="288"/>
    </location>
</feature>
<dbReference type="Gene3D" id="1.20.1250.20">
    <property type="entry name" value="MFS general substrate transporter like domains"/>
    <property type="match status" value="1"/>
</dbReference>
<keyword evidence="3" id="KW-1003">Cell membrane</keyword>
<feature type="transmembrane region" description="Helical" evidence="8">
    <location>
        <begin position="114"/>
        <end position="132"/>
    </location>
</feature>
<comment type="subcellular location">
    <subcellularLocation>
        <location evidence="1">Cell membrane</location>
        <topology evidence="1">Multi-pass membrane protein</topology>
    </subcellularLocation>
</comment>
<feature type="transmembrane region" description="Helical" evidence="8">
    <location>
        <begin position="144"/>
        <end position="166"/>
    </location>
</feature>
<gene>
    <name evidence="10" type="ORF">OB959_16455</name>
</gene>
<feature type="domain" description="Major facilitator superfamily (MFS) profile" evidence="9">
    <location>
        <begin position="16"/>
        <end position="455"/>
    </location>
</feature>
<name>A0AAW7IB00_9GAMM</name>
<dbReference type="PRINTS" id="PR01036">
    <property type="entry name" value="TCRTETB"/>
</dbReference>
<evidence type="ECO:0000256" key="8">
    <source>
        <dbReference type="SAM" id="Phobius"/>
    </source>
</evidence>
<dbReference type="CDD" id="cd17321">
    <property type="entry name" value="MFS_MMR_MDR_like"/>
    <property type="match status" value="1"/>
</dbReference>
<organism evidence="10 11">
    <name type="scientific">Aeromonas bestiarum</name>
    <dbReference type="NCBI Taxonomy" id="105751"/>
    <lineage>
        <taxon>Bacteria</taxon>
        <taxon>Pseudomonadati</taxon>
        <taxon>Pseudomonadota</taxon>
        <taxon>Gammaproteobacteria</taxon>
        <taxon>Aeromonadales</taxon>
        <taxon>Aeromonadaceae</taxon>
        <taxon>Aeromonas</taxon>
    </lineage>
</organism>
<keyword evidence="6 8" id="KW-0472">Membrane</keyword>
<feature type="transmembrane region" description="Helical" evidence="8">
    <location>
        <begin position="83"/>
        <end position="108"/>
    </location>
</feature>